<accession>A0A7D5TV75</accession>
<feature type="compositionally biased region" description="Basic and acidic residues" evidence="1">
    <location>
        <begin position="164"/>
        <end position="173"/>
    </location>
</feature>
<dbReference type="GeneID" id="56084077"/>
<dbReference type="OrthoDB" id="377276at2157"/>
<dbReference type="KEGG" id="hpel:HZS54_15770"/>
<gene>
    <name evidence="2" type="ORF">HZS54_15770</name>
</gene>
<reference evidence="2 3" key="1">
    <citation type="submission" date="2020-07" db="EMBL/GenBank/DDBJ databases">
        <title>Halosimplex litoreum sp. nov. and Halosimplex rubrum sp. nov., isolated from different salt environments.</title>
        <authorList>
            <person name="Cui H."/>
        </authorList>
    </citation>
    <scope>NUCLEOTIDE SEQUENCE [LARGE SCALE GENOMIC DNA]</scope>
    <source>
        <strain evidence="2 3">R2</strain>
    </source>
</reference>
<dbReference type="EMBL" id="CP058909">
    <property type="protein sequence ID" value="QLH82994.1"/>
    <property type="molecule type" value="Genomic_DNA"/>
</dbReference>
<dbReference type="Proteomes" id="UP000509346">
    <property type="component" value="Chromosome"/>
</dbReference>
<evidence type="ECO:0000313" key="2">
    <source>
        <dbReference type="EMBL" id="QLH82994.1"/>
    </source>
</evidence>
<feature type="region of interest" description="Disordered" evidence="1">
    <location>
        <begin position="164"/>
        <end position="185"/>
    </location>
</feature>
<keyword evidence="3" id="KW-1185">Reference proteome</keyword>
<sequence length="254" mass="29107">MSGFIANIYDGEYLIQIQPHEDGYQLSLASKTGLGDGAYLRTYSREERFRRGLDTQYDAIDAEAVFEVLEEHFGDEEYRIVNLKGSVKTYHGRGADLFVETGETIPALTDDRDYRDDQWSKDKTYRLRIWPADNLWIEVNDTDSGERIAEYWPDSYLEDIRNEQKDDHDRERGPTSVPGVHAPVESGSLADAPVVHTHVDCPHLEQLQDTRFNSGDERPPVVPAEGFGALPLRWCLMCSRREPTPDKIRQQYAP</sequence>
<proteinExistence type="predicted"/>
<organism evidence="2 3">
    <name type="scientific">Halosimplex pelagicum</name>
    <dbReference type="NCBI Taxonomy" id="869886"/>
    <lineage>
        <taxon>Archaea</taxon>
        <taxon>Methanobacteriati</taxon>
        <taxon>Methanobacteriota</taxon>
        <taxon>Stenosarchaea group</taxon>
        <taxon>Halobacteria</taxon>
        <taxon>Halobacteriales</taxon>
        <taxon>Haloarculaceae</taxon>
        <taxon>Halosimplex</taxon>
    </lineage>
</organism>
<dbReference type="AlphaFoldDB" id="A0A7D5TV75"/>
<evidence type="ECO:0000256" key="1">
    <source>
        <dbReference type="SAM" id="MobiDB-lite"/>
    </source>
</evidence>
<dbReference type="RefSeq" id="WP_179918052.1">
    <property type="nucleotide sequence ID" value="NZ_CP058909.1"/>
</dbReference>
<name>A0A7D5TV75_9EURY</name>
<evidence type="ECO:0000313" key="3">
    <source>
        <dbReference type="Proteomes" id="UP000509346"/>
    </source>
</evidence>
<protein>
    <submittedName>
        <fullName evidence="2">Uncharacterized protein</fullName>
    </submittedName>
</protein>